<geneLocation type="plasmid" evidence="1 2">
    <name>p_unnamed4</name>
</geneLocation>
<dbReference type="Proteomes" id="UP001061991">
    <property type="component" value="Plasmid p_unnamed4"/>
</dbReference>
<reference evidence="1" key="1">
    <citation type="submission" date="2022-09" db="EMBL/GenBank/DDBJ databases">
        <title>Interaction between co-microsymbionts with complementary sets of symbiotic genes in legume-rhizobium systems.</title>
        <authorList>
            <person name="Safronova V."/>
            <person name="Sazanova A."/>
            <person name="Afonin A."/>
            <person name="Chirak E."/>
        </authorList>
    </citation>
    <scope>NUCLEOTIDE SEQUENCE</scope>
    <source>
        <strain evidence="1">A18/3m</strain>
    </source>
</reference>
<proteinExistence type="predicted"/>
<accession>A0ACD4CUA9</accession>
<evidence type="ECO:0000313" key="1">
    <source>
        <dbReference type="EMBL" id="UXN57171.1"/>
    </source>
</evidence>
<sequence length="233" mass="25062">MPLNPTLEDIVIRLLLTVAAGAIIGLDREASGRAAGFRTTILVGLAACAAMIQANLLLSTDGKEPGFFVNIDVLRLPLGILTGVGFIGGGAIFKRGDLVTGVTTAATLWVMTAIGLAFGGGQIALASIVTALAFLTLWALKWLDNRIPREHRAILSIIHTPGEPLPGIESGIRPLGYRARFVRKVQSAENGNSIVSYEIRWRRPETAAPPTDLLEFLEDNYSVDRFDTIRESD</sequence>
<evidence type="ECO:0000313" key="2">
    <source>
        <dbReference type="Proteomes" id="UP001061991"/>
    </source>
</evidence>
<dbReference type="EMBL" id="CP104969">
    <property type="protein sequence ID" value="UXN57171.1"/>
    <property type="molecule type" value="Genomic_DNA"/>
</dbReference>
<gene>
    <name evidence="1" type="ORF">N8E88_01740</name>
</gene>
<protein>
    <submittedName>
        <fullName evidence="1">MgtC/SapB family protein</fullName>
    </submittedName>
</protein>
<name>A0ACD4CUA9_9HYPH</name>
<keyword evidence="1" id="KW-0614">Plasmid</keyword>
<organism evidence="1 2">
    <name type="scientific">Phyllobacterium zundukense</name>
    <dbReference type="NCBI Taxonomy" id="1867719"/>
    <lineage>
        <taxon>Bacteria</taxon>
        <taxon>Pseudomonadati</taxon>
        <taxon>Pseudomonadota</taxon>
        <taxon>Alphaproteobacteria</taxon>
        <taxon>Hyphomicrobiales</taxon>
        <taxon>Phyllobacteriaceae</taxon>
        <taxon>Phyllobacterium</taxon>
    </lineage>
</organism>
<keyword evidence="2" id="KW-1185">Reference proteome</keyword>